<proteinExistence type="predicted"/>
<keyword evidence="3" id="KW-0804">Transcription</keyword>
<dbReference type="RefSeq" id="WP_114182183.1">
    <property type="nucleotide sequence ID" value="NZ_CP024904.1"/>
</dbReference>
<dbReference type="EMBL" id="CP024904">
    <property type="protein sequence ID" value="AXF25819.1"/>
    <property type="molecule type" value="Genomic_DNA"/>
</dbReference>
<dbReference type="AlphaFoldDB" id="A0A2Z5N8D0"/>
<dbReference type="SUPFAM" id="SSF48498">
    <property type="entry name" value="Tetracyclin repressor-like, C-terminal domain"/>
    <property type="match status" value="1"/>
</dbReference>
<dbReference type="Pfam" id="PF21597">
    <property type="entry name" value="TetR_C_43"/>
    <property type="match status" value="1"/>
</dbReference>
<evidence type="ECO:0000313" key="7">
    <source>
        <dbReference type="EMBL" id="AXF25819.1"/>
    </source>
</evidence>
<dbReference type="PANTHER" id="PTHR30055">
    <property type="entry name" value="HTH-TYPE TRANSCRIPTIONAL REGULATOR RUTR"/>
    <property type="match status" value="1"/>
</dbReference>
<dbReference type="InterPro" id="IPR001647">
    <property type="entry name" value="HTH_TetR"/>
</dbReference>
<accession>A0A2Z5N8D0</accession>
<evidence type="ECO:0000256" key="3">
    <source>
        <dbReference type="ARBA" id="ARBA00023163"/>
    </source>
</evidence>
<dbReference type="InterPro" id="IPR009057">
    <property type="entry name" value="Homeodomain-like_sf"/>
</dbReference>
<keyword evidence="2 4" id="KW-0238">DNA-binding</keyword>
<dbReference type="SUPFAM" id="SSF46689">
    <property type="entry name" value="Homeodomain-like"/>
    <property type="match status" value="1"/>
</dbReference>
<dbReference type="OrthoDB" id="9089941at2"/>
<sequence>MDKIFRSRYIWNKFPLWGAERCSAWREAELADNDKKLKSAATTRSAQRSVRADAQRNIDSILRTAAQSFACSGVDVSVREIAESAGVGVGTLYRHFPTRSDLVVAVFRKEVDACVDTAPVLAANYSPVDALARWVAHYVDFIVTRRGLAAALNSGDPTLEGLPAYFHERLWPVVQGLLDAAAAEGKIRAGVKSYELLHAVAMLCVPSHCGEPIEPQRMVGVFMDGLRYRADRDVEGHRRQGTVERPVKKQLRVP</sequence>
<gene>
    <name evidence="7" type="ORF">CUJ89_36025</name>
</gene>
<evidence type="ECO:0000256" key="5">
    <source>
        <dbReference type="SAM" id="MobiDB-lite"/>
    </source>
</evidence>
<dbReference type="InterPro" id="IPR036271">
    <property type="entry name" value="Tet_transcr_reg_TetR-rel_C_sf"/>
</dbReference>
<evidence type="ECO:0000259" key="6">
    <source>
        <dbReference type="PROSITE" id="PS50977"/>
    </source>
</evidence>
<dbReference type="Gene3D" id="1.10.357.10">
    <property type="entry name" value="Tetracycline Repressor, domain 2"/>
    <property type="match status" value="1"/>
</dbReference>
<dbReference type="PROSITE" id="PS50977">
    <property type="entry name" value="HTH_TETR_2"/>
    <property type="match status" value="1"/>
</dbReference>
<feature type="DNA-binding region" description="H-T-H motif" evidence="4">
    <location>
        <begin position="77"/>
        <end position="96"/>
    </location>
</feature>
<dbReference type="GO" id="GO:0000976">
    <property type="term" value="F:transcription cis-regulatory region binding"/>
    <property type="evidence" value="ECO:0007669"/>
    <property type="project" value="TreeGrafter"/>
</dbReference>
<evidence type="ECO:0000256" key="2">
    <source>
        <dbReference type="ARBA" id="ARBA00023125"/>
    </source>
</evidence>
<dbReference type="PRINTS" id="PR00455">
    <property type="entry name" value="HTHTETR"/>
</dbReference>
<name>A0A2Z5N8D0_BURPY</name>
<feature type="domain" description="HTH tetR-type" evidence="6">
    <location>
        <begin position="55"/>
        <end position="114"/>
    </location>
</feature>
<keyword evidence="1" id="KW-0805">Transcription regulation</keyword>
<organism evidence="7 8">
    <name type="scientific">Burkholderia pyrrocinia</name>
    <name type="common">Pseudomonas pyrrocinia</name>
    <dbReference type="NCBI Taxonomy" id="60550"/>
    <lineage>
        <taxon>Bacteria</taxon>
        <taxon>Pseudomonadati</taxon>
        <taxon>Pseudomonadota</taxon>
        <taxon>Betaproteobacteria</taxon>
        <taxon>Burkholderiales</taxon>
        <taxon>Burkholderiaceae</taxon>
        <taxon>Burkholderia</taxon>
        <taxon>Burkholderia cepacia complex</taxon>
    </lineage>
</organism>
<dbReference type="PANTHER" id="PTHR30055:SF234">
    <property type="entry name" value="HTH-TYPE TRANSCRIPTIONAL REGULATOR BETI"/>
    <property type="match status" value="1"/>
</dbReference>
<dbReference type="InterPro" id="IPR050109">
    <property type="entry name" value="HTH-type_TetR-like_transc_reg"/>
</dbReference>
<feature type="compositionally biased region" description="Basic and acidic residues" evidence="5">
    <location>
        <begin position="234"/>
        <end position="247"/>
    </location>
</feature>
<evidence type="ECO:0000256" key="4">
    <source>
        <dbReference type="PROSITE-ProRule" id="PRU00335"/>
    </source>
</evidence>
<dbReference type="Proteomes" id="UP000253104">
    <property type="component" value="Chromosome mHSR5_C"/>
</dbReference>
<dbReference type="InterPro" id="IPR049445">
    <property type="entry name" value="TetR_SbtR-like_C"/>
</dbReference>
<evidence type="ECO:0000313" key="8">
    <source>
        <dbReference type="Proteomes" id="UP000253104"/>
    </source>
</evidence>
<reference evidence="7 8" key="1">
    <citation type="journal article" date="2018" name="ISME J.">
        <title>Involvement of Burkholderiaceae and sulfurous volatiles in disease-suppressive soils.</title>
        <authorList>
            <person name="Carrion V.J."/>
            <person name="Cordovez V."/>
            <person name="Tyc O."/>
            <person name="Etalo D.W."/>
            <person name="de Bruijn I."/>
            <person name="de Jager V.C."/>
            <person name="Medema M.H."/>
            <person name="Eberl L."/>
            <person name="Raaijmakers J.M."/>
        </authorList>
    </citation>
    <scope>NUCLEOTIDE SEQUENCE [LARGE SCALE GENOMIC DNA]</scope>
    <source>
        <strain evidence="8">mHSR5</strain>
    </source>
</reference>
<dbReference type="GO" id="GO:0003700">
    <property type="term" value="F:DNA-binding transcription factor activity"/>
    <property type="evidence" value="ECO:0007669"/>
    <property type="project" value="TreeGrafter"/>
</dbReference>
<protein>
    <submittedName>
        <fullName evidence="7">TetR family transcriptional regulator</fullName>
    </submittedName>
</protein>
<evidence type="ECO:0000256" key="1">
    <source>
        <dbReference type="ARBA" id="ARBA00023015"/>
    </source>
</evidence>
<feature type="region of interest" description="Disordered" evidence="5">
    <location>
        <begin position="234"/>
        <end position="254"/>
    </location>
</feature>
<dbReference type="Pfam" id="PF00440">
    <property type="entry name" value="TetR_N"/>
    <property type="match status" value="1"/>
</dbReference>